<evidence type="ECO:0008006" key="4">
    <source>
        <dbReference type="Google" id="ProtNLM"/>
    </source>
</evidence>
<accession>A0A919T2Z0</accession>
<keyword evidence="1" id="KW-1133">Transmembrane helix</keyword>
<dbReference type="Proteomes" id="UP000680865">
    <property type="component" value="Unassembled WGS sequence"/>
</dbReference>
<organism evidence="2 3">
    <name type="scientific">Winogradskya consettensis</name>
    <dbReference type="NCBI Taxonomy" id="113560"/>
    <lineage>
        <taxon>Bacteria</taxon>
        <taxon>Bacillati</taxon>
        <taxon>Actinomycetota</taxon>
        <taxon>Actinomycetes</taxon>
        <taxon>Micromonosporales</taxon>
        <taxon>Micromonosporaceae</taxon>
        <taxon>Winogradskya</taxon>
    </lineage>
</organism>
<feature type="transmembrane region" description="Helical" evidence="1">
    <location>
        <begin position="102"/>
        <end position="121"/>
    </location>
</feature>
<keyword evidence="1" id="KW-0812">Transmembrane</keyword>
<protein>
    <recommendedName>
        <fullName evidence="4">DUF2637 domain-containing protein</fullName>
    </recommendedName>
</protein>
<evidence type="ECO:0000256" key="1">
    <source>
        <dbReference type="SAM" id="Phobius"/>
    </source>
</evidence>
<dbReference type="RefSeq" id="WP_213003169.1">
    <property type="nucleotide sequence ID" value="NZ_BAAATW010000004.1"/>
</dbReference>
<comment type="caution">
    <text evidence="2">The sequence shown here is derived from an EMBL/GenBank/DDBJ whole genome shotgun (WGS) entry which is preliminary data.</text>
</comment>
<sequence length="172" mass="17980">MTERLEAGLLALILTVVAVAAGGASFTHMHDWTMRHAAPGASDAFGWVNAVVADLVPMAAYLVIRRRKRKGQGIGYAIFLMLAAGAFSLAAQLAVAPSGLSAWVLSAVPALAFIALVHLVLGEFSSADKEKSDPVPVVERPDEVVAVPIADRPSGVVPMPAGAFSRQEVTRP</sequence>
<proteinExistence type="predicted"/>
<keyword evidence="3" id="KW-1185">Reference proteome</keyword>
<name>A0A919T2Z0_9ACTN</name>
<feature type="transmembrane region" description="Helical" evidence="1">
    <location>
        <begin position="44"/>
        <end position="64"/>
    </location>
</feature>
<gene>
    <name evidence="2" type="ORF">Aco04nite_88500</name>
</gene>
<keyword evidence="1" id="KW-0472">Membrane</keyword>
<reference evidence="2" key="1">
    <citation type="submission" date="2021-03" db="EMBL/GenBank/DDBJ databases">
        <title>Whole genome shotgun sequence of Actinoplanes consettensis NBRC 14913.</title>
        <authorList>
            <person name="Komaki H."/>
            <person name="Tamura T."/>
        </authorList>
    </citation>
    <scope>NUCLEOTIDE SEQUENCE</scope>
    <source>
        <strain evidence="2">NBRC 14913</strain>
    </source>
</reference>
<dbReference type="AlphaFoldDB" id="A0A919T2Z0"/>
<feature type="transmembrane region" description="Helical" evidence="1">
    <location>
        <begin position="76"/>
        <end position="96"/>
    </location>
</feature>
<dbReference type="EMBL" id="BOQP01000058">
    <property type="protein sequence ID" value="GIM83840.1"/>
    <property type="molecule type" value="Genomic_DNA"/>
</dbReference>
<evidence type="ECO:0000313" key="2">
    <source>
        <dbReference type="EMBL" id="GIM83840.1"/>
    </source>
</evidence>
<evidence type="ECO:0000313" key="3">
    <source>
        <dbReference type="Proteomes" id="UP000680865"/>
    </source>
</evidence>